<feature type="compositionally biased region" description="Low complexity" evidence="1">
    <location>
        <begin position="270"/>
        <end position="289"/>
    </location>
</feature>
<protein>
    <submittedName>
        <fullName evidence="3">Uncharacterized protein</fullName>
    </submittedName>
</protein>
<evidence type="ECO:0000256" key="2">
    <source>
        <dbReference type="SAM" id="Phobius"/>
    </source>
</evidence>
<keyword evidence="2" id="KW-0472">Membrane</keyword>
<dbReference type="AlphaFoldDB" id="A0A3N1VMS5"/>
<evidence type="ECO:0000313" key="3">
    <source>
        <dbReference type="EMBL" id="ROR03359.1"/>
    </source>
</evidence>
<evidence type="ECO:0000313" key="4">
    <source>
        <dbReference type="Proteomes" id="UP000276223"/>
    </source>
</evidence>
<gene>
    <name evidence="3" type="ORF">EDC27_0135</name>
</gene>
<dbReference type="Proteomes" id="UP000276223">
    <property type="component" value="Unassembled WGS sequence"/>
</dbReference>
<feature type="region of interest" description="Disordered" evidence="1">
    <location>
        <begin position="245"/>
        <end position="313"/>
    </location>
</feature>
<feature type="transmembrane region" description="Helical" evidence="2">
    <location>
        <begin position="12"/>
        <end position="34"/>
    </location>
</feature>
<dbReference type="EMBL" id="RJVA01000008">
    <property type="protein sequence ID" value="ROR03359.1"/>
    <property type="molecule type" value="Genomic_DNA"/>
</dbReference>
<dbReference type="RefSeq" id="WP_123288698.1">
    <property type="nucleotide sequence ID" value="NZ_RJVA01000008.1"/>
</dbReference>
<organism evidence="3 4">
    <name type="scientific">Desulfosoma caldarium</name>
    <dbReference type="NCBI Taxonomy" id="610254"/>
    <lineage>
        <taxon>Bacteria</taxon>
        <taxon>Pseudomonadati</taxon>
        <taxon>Thermodesulfobacteriota</taxon>
        <taxon>Syntrophobacteria</taxon>
        <taxon>Syntrophobacterales</taxon>
        <taxon>Syntrophobacteraceae</taxon>
        <taxon>Desulfosoma</taxon>
    </lineage>
</organism>
<keyword evidence="2" id="KW-1133">Transmembrane helix</keyword>
<comment type="caution">
    <text evidence="3">The sequence shown here is derived from an EMBL/GenBank/DDBJ whole genome shotgun (WGS) entry which is preliminary data.</text>
</comment>
<sequence length="313" mass="34389">MERESRWTLSIDLAVGITMLRHATLFYALVLAFWRFQSLSAASHFMVVLQAVQERARAQLLVTHPGRFRDKGGRVRRWRLPFGEACIRLCKLHEKETGHVLWPLKWVLDLPERIRWCEATLLPGYHLAVIQSFRQSRKALQGTVPDAAAPSASTLYRRFQDFLSHLDPLPDLGEGDSAASWPYRPADRTKLKLQHKGFDAGMAGMRLVVGSRTPFGPLEVLDFSIGESWEDIGPKGRQALLASQSPGLRGRGAHPPGFEGAGHAASALSGTRSPGPGLRPLPGRLQEGPAPGHRGGLPLHPRPAGEPGRDGQA</sequence>
<keyword evidence="4" id="KW-1185">Reference proteome</keyword>
<keyword evidence="2" id="KW-0812">Transmembrane</keyword>
<reference evidence="3 4" key="1">
    <citation type="submission" date="2018-11" db="EMBL/GenBank/DDBJ databases">
        <title>Genomic Encyclopedia of Type Strains, Phase IV (KMG-IV): sequencing the most valuable type-strain genomes for metagenomic binning, comparative biology and taxonomic classification.</title>
        <authorList>
            <person name="Goeker M."/>
        </authorList>
    </citation>
    <scope>NUCLEOTIDE SEQUENCE [LARGE SCALE GENOMIC DNA]</scope>
    <source>
        <strain evidence="3 4">DSM 22027</strain>
    </source>
</reference>
<proteinExistence type="predicted"/>
<evidence type="ECO:0000256" key="1">
    <source>
        <dbReference type="SAM" id="MobiDB-lite"/>
    </source>
</evidence>
<name>A0A3N1VMS5_9BACT</name>
<accession>A0A3N1VMS5</accession>